<proteinExistence type="predicted"/>
<dbReference type="Proteomes" id="UP000736328">
    <property type="component" value="Unassembled WGS sequence"/>
</dbReference>
<accession>A0A933I8K0</accession>
<dbReference type="AlphaFoldDB" id="A0A933I8K0"/>
<reference evidence="1" key="1">
    <citation type="submission" date="2020-07" db="EMBL/GenBank/DDBJ databases">
        <title>Huge and variable diversity of episymbiotic CPR bacteria and DPANN archaea in groundwater ecosystems.</title>
        <authorList>
            <person name="He C.Y."/>
            <person name="Keren R."/>
            <person name="Whittaker M."/>
            <person name="Farag I.F."/>
            <person name="Doudna J."/>
            <person name="Cate J.H.D."/>
            <person name="Banfield J.F."/>
        </authorList>
    </citation>
    <scope>NUCLEOTIDE SEQUENCE</scope>
    <source>
        <strain evidence="1">NC_groundwater_1520_Pr4_B-0.1um_53_5</strain>
    </source>
</reference>
<protein>
    <submittedName>
        <fullName evidence="1">Uncharacterized protein</fullName>
    </submittedName>
</protein>
<name>A0A933I8K0_UNCT6</name>
<dbReference type="EMBL" id="JACQXR010000056">
    <property type="protein sequence ID" value="MBI4726506.1"/>
    <property type="molecule type" value="Genomic_DNA"/>
</dbReference>
<gene>
    <name evidence="1" type="ORF">HY768_04665</name>
</gene>
<organism evidence="1 2">
    <name type="scientific">candidate division TA06 bacterium</name>
    <dbReference type="NCBI Taxonomy" id="2250710"/>
    <lineage>
        <taxon>Bacteria</taxon>
        <taxon>Bacteria division TA06</taxon>
    </lineage>
</organism>
<evidence type="ECO:0000313" key="2">
    <source>
        <dbReference type="Proteomes" id="UP000736328"/>
    </source>
</evidence>
<comment type="caution">
    <text evidence="1">The sequence shown here is derived from an EMBL/GenBank/DDBJ whole genome shotgun (WGS) entry which is preliminary data.</text>
</comment>
<evidence type="ECO:0000313" key="1">
    <source>
        <dbReference type="EMBL" id="MBI4726506.1"/>
    </source>
</evidence>
<sequence>MPAKYEVLIKRSAEKDLKQLNLKYIVGREVDLVEKAAIRNPFRKKNIYENMKVLYAA</sequence>